<feature type="region of interest" description="Disordered" evidence="6">
    <location>
        <begin position="69"/>
        <end position="95"/>
    </location>
</feature>
<dbReference type="AlphaFoldDB" id="A0A9Q1RLZ8"/>
<evidence type="ECO:0000256" key="5">
    <source>
        <dbReference type="PROSITE-ProRule" id="PRU00169"/>
    </source>
</evidence>
<organism evidence="8 9">
    <name type="scientific">Anisodus acutangulus</name>
    <dbReference type="NCBI Taxonomy" id="402998"/>
    <lineage>
        <taxon>Eukaryota</taxon>
        <taxon>Viridiplantae</taxon>
        <taxon>Streptophyta</taxon>
        <taxon>Embryophyta</taxon>
        <taxon>Tracheophyta</taxon>
        <taxon>Spermatophyta</taxon>
        <taxon>Magnoliopsida</taxon>
        <taxon>eudicotyledons</taxon>
        <taxon>Gunneridae</taxon>
        <taxon>Pentapetalae</taxon>
        <taxon>asterids</taxon>
        <taxon>lamiids</taxon>
        <taxon>Solanales</taxon>
        <taxon>Solanaceae</taxon>
        <taxon>Solanoideae</taxon>
        <taxon>Hyoscyameae</taxon>
        <taxon>Anisodus</taxon>
    </lineage>
</organism>
<reference evidence="9" key="1">
    <citation type="journal article" date="2023" name="Proc. Natl. Acad. Sci. U.S.A.">
        <title>Genomic and structural basis for evolution of tropane alkaloid biosynthesis.</title>
        <authorList>
            <person name="Wanga Y.-J."/>
            <person name="Taina T."/>
            <person name="Yua J.-Y."/>
            <person name="Lia J."/>
            <person name="Xua B."/>
            <person name="Chenc J."/>
            <person name="D'Auriad J.C."/>
            <person name="Huanga J.-P."/>
            <person name="Huanga S.-X."/>
        </authorList>
    </citation>
    <scope>NUCLEOTIDE SEQUENCE [LARGE SCALE GENOMIC DNA]</scope>
    <source>
        <strain evidence="9">cv. KIB-2019</strain>
    </source>
</reference>
<dbReference type="InterPro" id="IPR044841">
    <property type="entry name" value="LUX/BOA-like"/>
</dbReference>
<feature type="domain" description="Response regulatory" evidence="7">
    <location>
        <begin position="1"/>
        <end position="76"/>
    </location>
</feature>
<dbReference type="EMBL" id="JAJAGQ010000003">
    <property type="protein sequence ID" value="KAJ8567223.1"/>
    <property type="molecule type" value="Genomic_DNA"/>
</dbReference>
<dbReference type="OrthoDB" id="60033at2759"/>
<dbReference type="GO" id="GO:0000160">
    <property type="term" value="P:phosphorelay signal transduction system"/>
    <property type="evidence" value="ECO:0007669"/>
    <property type="project" value="InterPro"/>
</dbReference>
<dbReference type="FunFam" id="1.10.10.60:FF:000007">
    <property type="entry name" value="Two-component response regulator"/>
    <property type="match status" value="1"/>
</dbReference>
<dbReference type="InterPro" id="IPR006447">
    <property type="entry name" value="Myb_dom_plants"/>
</dbReference>
<comment type="subcellular location">
    <subcellularLocation>
        <location evidence="1">Nucleus</location>
    </subcellularLocation>
</comment>
<dbReference type="SUPFAM" id="SSF52172">
    <property type="entry name" value="CheY-like"/>
    <property type="match status" value="1"/>
</dbReference>
<dbReference type="NCBIfam" id="TIGR01557">
    <property type="entry name" value="myb_SHAQKYF"/>
    <property type="match status" value="1"/>
</dbReference>
<keyword evidence="9" id="KW-1185">Reference proteome</keyword>
<dbReference type="PANTHER" id="PTHR31442:SF29">
    <property type="entry name" value="HOMEODOMAIN-LIKE SUPERFAMILY PROTEIN"/>
    <property type="match status" value="1"/>
</dbReference>
<keyword evidence="4" id="KW-0539">Nucleus</keyword>
<dbReference type="Gene3D" id="3.40.50.2300">
    <property type="match status" value="1"/>
</dbReference>
<dbReference type="SUPFAM" id="SSF46689">
    <property type="entry name" value="Homeodomain-like"/>
    <property type="match status" value="1"/>
</dbReference>
<evidence type="ECO:0000256" key="6">
    <source>
        <dbReference type="SAM" id="MobiDB-lite"/>
    </source>
</evidence>
<protein>
    <recommendedName>
        <fullName evidence="7">Response regulatory domain-containing protein</fullName>
    </recommendedName>
</protein>
<accession>A0A9Q1RLZ8</accession>
<keyword evidence="2" id="KW-0805">Transcription regulation</keyword>
<dbReference type="GO" id="GO:0003700">
    <property type="term" value="F:DNA-binding transcription factor activity"/>
    <property type="evidence" value="ECO:0007669"/>
    <property type="project" value="InterPro"/>
</dbReference>
<name>A0A9Q1RLZ8_9SOLA</name>
<dbReference type="GO" id="GO:0005634">
    <property type="term" value="C:nucleus"/>
    <property type="evidence" value="ECO:0007669"/>
    <property type="project" value="UniProtKB-SubCell"/>
</dbReference>
<dbReference type="InterPro" id="IPR011006">
    <property type="entry name" value="CheY-like_superfamily"/>
</dbReference>
<dbReference type="Proteomes" id="UP001152561">
    <property type="component" value="Unassembled WGS sequence"/>
</dbReference>
<evidence type="ECO:0000313" key="8">
    <source>
        <dbReference type="EMBL" id="KAJ8567223.1"/>
    </source>
</evidence>
<dbReference type="InterPro" id="IPR001789">
    <property type="entry name" value="Sig_transdc_resp-reg_receiver"/>
</dbReference>
<feature type="modified residue" description="4-aspartylphosphate" evidence="5">
    <location>
        <position position="15"/>
    </location>
</feature>
<evidence type="ECO:0000256" key="4">
    <source>
        <dbReference type="ARBA" id="ARBA00023242"/>
    </source>
</evidence>
<sequence length="204" mass="23423">MLRKNKESFDIVITDVVGDDMDGFKLLEAIGLEMDIPIIMTSANDSQWSERQAGGIKFIIVSQKKNKNSLLQDEDEETSTDQSRGESCPPRKKNRMRWSKELHHKFLDAYYQLEVDNLDKVVPKRILEIMNEPGITREKVASHLQKFRNDLKKQTAIVNQDSIISTTCKSSNMSFTGHVTKPEISNMLANQKPYLMPRNAHEQI</sequence>
<evidence type="ECO:0000256" key="2">
    <source>
        <dbReference type="ARBA" id="ARBA00023015"/>
    </source>
</evidence>
<gene>
    <name evidence="8" type="ORF">K7X08_019431</name>
</gene>
<evidence type="ECO:0000256" key="1">
    <source>
        <dbReference type="ARBA" id="ARBA00004123"/>
    </source>
</evidence>
<comment type="caution">
    <text evidence="8">The sequence shown here is derived from an EMBL/GenBank/DDBJ whole genome shotgun (WGS) entry which is preliminary data.</text>
</comment>
<evidence type="ECO:0000313" key="9">
    <source>
        <dbReference type="Proteomes" id="UP001152561"/>
    </source>
</evidence>
<evidence type="ECO:0000256" key="3">
    <source>
        <dbReference type="ARBA" id="ARBA00023163"/>
    </source>
</evidence>
<dbReference type="Gene3D" id="1.10.10.60">
    <property type="entry name" value="Homeodomain-like"/>
    <property type="match status" value="1"/>
</dbReference>
<dbReference type="PANTHER" id="PTHR31442">
    <property type="entry name" value="HOMEODOMAIN-LIKE SUPERFAMILY PROTEIN-RELATED"/>
    <property type="match status" value="1"/>
</dbReference>
<evidence type="ECO:0000259" key="7">
    <source>
        <dbReference type="PROSITE" id="PS50110"/>
    </source>
</evidence>
<dbReference type="PROSITE" id="PS50110">
    <property type="entry name" value="RESPONSE_REGULATORY"/>
    <property type="match status" value="1"/>
</dbReference>
<dbReference type="GO" id="GO:0003677">
    <property type="term" value="F:DNA binding"/>
    <property type="evidence" value="ECO:0007669"/>
    <property type="project" value="InterPro"/>
</dbReference>
<proteinExistence type="predicted"/>
<keyword evidence="3" id="KW-0804">Transcription</keyword>
<keyword evidence="5" id="KW-0597">Phosphoprotein</keyword>
<dbReference type="InterPro" id="IPR009057">
    <property type="entry name" value="Homeodomain-like_sf"/>
</dbReference>